<dbReference type="InterPro" id="IPR016181">
    <property type="entry name" value="Acyl_CoA_acyltransferase"/>
</dbReference>
<evidence type="ECO:0000259" key="1">
    <source>
        <dbReference type="PROSITE" id="PS51186"/>
    </source>
</evidence>
<dbReference type="EMBL" id="CP134050">
    <property type="protein sequence ID" value="WNC13750.1"/>
    <property type="molecule type" value="Genomic_DNA"/>
</dbReference>
<name>A0ABY9T0Z9_BREBE</name>
<sequence length="145" mass="16545">MKVNHELLPYSISDIKELLDREQIFQWLSGSYWASDRPKEVVFASMEHSLCFGIYGEAGQVGFARVVTDYATFSWICDVFIDPAHRGNGLGKWLMDTLVHHPAIAHTNMSLATRDAHGLYEQYGFTRRETMRRMANEGMNASVAR</sequence>
<reference evidence="2 3" key="1">
    <citation type="submission" date="2023-09" db="EMBL/GenBank/DDBJ databases">
        <title>Complete Genome and Methylome dissection of Bacillus brevis NEB573 original source of BbsI restriction endonuclease.</title>
        <authorList>
            <person name="Fomenkov A."/>
            <person name="Roberts R.D."/>
        </authorList>
    </citation>
    <scope>NUCLEOTIDE SEQUENCE [LARGE SCALE GENOMIC DNA]</scope>
    <source>
        <strain evidence="2 3">NEB573</strain>
    </source>
</reference>
<proteinExistence type="predicted"/>
<dbReference type="CDD" id="cd04301">
    <property type="entry name" value="NAT_SF"/>
    <property type="match status" value="1"/>
</dbReference>
<gene>
    <name evidence="2" type="ORF">RGB73_24165</name>
</gene>
<dbReference type="PANTHER" id="PTHR43233:SF1">
    <property type="entry name" value="FAMILY N-ACETYLTRANSFERASE, PUTATIVE (AFU_ORTHOLOGUE AFUA_6G03350)-RELATED"/>
    <property type="match status" value="1"/>
</dbReference>
<feature type="domain" description="N-acetyltransferase" evidence="1">
    <location>
        <begin position="10"/>
        <end position="145"/>
    </location>
</feature>
<evidence type="ECO:0000313" key="2">
    <source>
        <dbReference type="EMBL" id="WNC13750.1"/>
    </source>
</evidence>
<organism evidence="2 3">
    <name type="scientific">Brevibacillus brevis</name>
    <name type="common">Bacillus brevis</name>
    <dbReference type="NCBI Taxonomy" id="1393"/>
    <lineage>
        <taxon>Bacteria</taxon>
        <taxon>Bacillati</taxon>
        <taxon>Bacillota</taxon>
        <taxon>Bacilli</taxon>
        <taxon>Bacillales</taxon>
        <taxon>Paenibacillaceae</taxon>
        <taxon>Brevibacillus</taxon>
    </lineage>
</organism>
<dbReference type="Gene3D" id="3.40.630.30">
    <property type="match status" value="1"/>
</dbReference>
<keyword evidence="3" id="KW-1185">Reference proteome</keyword>
<evidence type="ECO:0000313" key="3">
    <source>
        <dbReference type="Proteomes" id="UP001256827"/>
    </source>
</evidence>
<dbReference type="InterPro" id="IPR053144">
    <property type="entry name" value="Acetyltransferase_Butenolide"/>
</dbReference>
<dbReference type="PROSITE" id="PS51186">
    <property type="entry name" value="GNAT"/>
    <property type="match status" value="1"/>
</dbReference>
<dbReference type="Proteomes" id="UP001256827">
    <property type="component" value="Chromosome"/>
</dbReference>
<protein>
    <submittedName>
        <fullName evidence="2">GNAT family N-acetyltransferase</fullName>
    </submittedName>
</protein>
<dbReference type="SUPFAM" id="SSF55729">
    <property type="entry name" value="Acyl-CoA N-acyltransferases (Nat)"/>
    <property type="match status" value="1"/>
</dbReference>
<dbReference type="Pfam" id="PF13508">
    <property type="entry name" value="Acetyltransf_7"/>
    <property type="match status" value="1"/>
</dbReference>
<dbReference type="RefSeq" id="WP_310765308.1">
    <property type="nucleotide sequence ID" value="NZ_CP134050.1"/>
</dbReference>
<dbReference type="InterPro" id="IPR000182">
    <property type="entry name" value="GNAT_dom"/>
</dbReference>
<accession>A0ABY9T0Z9</accession>
<dbReference type="PANTHER" id="PTHR43233">
    <property type="entry name" value="FAMILY N-ACETYLTRANSFERASE, PUTATIVE (AFU_ORTHOLOGUE AFUA_6G03350)-RELATED"/>
    <property type="match status" value="1"/>
</dbReference>